<reference evidence="2" key="2">
    <citation type="submission" date="2023-05" db="EMBL/GenBank/DDBJ databases">
        <authorList>
            <consortium name="Lawrence Berkeley National Laboratory"/>
            <person name="Steindorff A."/>
            <person name="Hensen N."/>
            <person name="Bonometti L."/>
            <person name="Westerberg I."/>
            <person name="Brannstrom I.O."/>
            <person name="Guillou S."/>
            <person name="Cros-Aarteil S."/>
            <person name="Calhoun S."/>
            <person name="Haridas S."/>
            <person name="Kuo A."/>
            <person name="Mondo S."/>
            <person name="Pangilinan J."/>
            <person name="Riley R."/>
            <person name="Labutti K."/>
            <person name="Andreopoulos B."/>
            <person name="Lipzen A."/>
            <person name="Chen C."/>
            <person name="Yanf M."/>
            <person name="Daum C."/>
            <person name="Ng V."/>
            <person name="Clum A."/>
            <person name="Ohm R."/>
            <person name="Martin F."/>
            <person name="Silar P."/>
            <person name="Natvig D."/>
            <person name="Lalanne C."/>
            <person name="Gautier V."/>
            <person name="Ament-Velasquez S.L."/>
            <person name="Kruys A."/>
            <person name="Hutchinson M.I."/>
            <person name="Powell A.J."/>
            <person name="Barry K."/>
            <person name="Miller A.N."/>
            <person name="Grigoriev I.V."/>
            <person name="Debuchy R."/>
            <person name="Gladieux P."/>
            <person name="Thoren M.H."/>
            <person name="Johannesson H."/>
        </authorList>
    </citation>
    <scope>NUCLEOTIDE SEQUENCE</scope>
    <source>
        <strain evidence="2">CBS 508.74</strain>
    </source>
</reference>
<evidence type="ECO:0000313" key="3">
    <source>
        <dbReference type="Proteomes" id="UP001302812"/>
    </source>
</evidence>
<feature type="region of interest" description="Disordered" evidence="1">
    <location>
        <begin position="1"/>
        <end position="28"/>
    </location>
</feature>
<dbReference type="EMBL" id="MU853340">
    <property type="protein sequence ID" value="KAK4113122.1"/>
    <property type="molecule type" value="Genomic_DNA"/>
</dbReference>
<evidence type="ECO:0000256" key="1">
    <source>
        <dbReference type="SAM" id="MobiDB-lite"/>
    </source>
</evidence>
<name>A0AAN6YT74_9PEZI</name>
<proteinExistence type="predicted"/>
<sequence>MARLVYRTTDDPAVSDVSPTAGETPEGFMAPKFPFPHAGILGLRTNYTTAAMSQTMYHQHDSRNGCYAGPCSRKFRTMMSLSTSYALQPQSSEHKTKDWLSPGTQAFRSLPSLMEMHATGQLHCVHVVPTQLRKFCRSSDAALYVSCAFRHPTVPASLEHQQPGTRCRSCV</sequence>
<evidence type="ECO:0000313" key="2">
    <source>
        <dbReference type="EMBL" id="KAK4113122.1"/>
    </source>
</evidence>
<comment type="caution">
    <text evidence="2">The sequence shown here is derived from an EMBL/GenBank/DDBJ whole genome shotgun (WGS) entry which is preliminary data.</text>
</comment>
<accession>A0AAN6YT74</accession>
<protein>
    <submittedName>
        <fullName evidence="2">Uncharacterized protein</fullName>
    </submittedName>
</protein>
<dbReference type="Proteomes" id="UP001302812">
    <property type="component" value="Unassembled WGS sequence"/>
</dbReference>
<dbReference type="RefSeq" id="XP_064670692.1">
    <property type="nucleotide sequence ID" value="XM_064815043.1"/>
</dbReference>
<dbReference type="AlphaFoldDB" id="A0AAN6YT74"/>
<reference evidence="2" key="1">
    <citation type="journal article" date="2023" name="Mol. Phylogenet. Evol.">
        <title>Genome-scale phylogeny and comparative genomics of the fungal order Sordariales.</title>
        <authorList>
            <person name="Hensen N."/>
            <person name="Bonometti L."/>
            <person name="Westerberg I."/>
            <person name="Brannstrom I.O."/>
            <person name="Guillou S."/>
            <person name="Cros-Aarteil S."/>
            <person name="Calhoun S."/>
            <person name="Haridas S."/>
            <person name="Kuo A."/>
            <person name="Mondo S."/>
            <person name="Pangilinan J."/>
            <person name="Riley R."/>
            <person name="LaButti K."/>
            <person name="Andreopoulos B."/>
            <person name="Lipzen A."/>
            <person name="Chen C."/>
            <person name="Yan M."/>
            <person name="Daum C."/>
            <person name="Ng V."/>
            <person name="Clum A."/>
            <person name="Steindorff A."/>
            <person name="Ohm R.A."/>
            <person name="Martin F."/>
            <person name="Silar P."/>
            <person name="Natvig D.O."/>
            <person name="Lalanne C."/>
            <person name="Gautier V."/>
            <person name="Ament-Velasquez S.L."/>
            <person name="Kruys A."/>
            <person name="Hutchinson M.I."/>
            <person name="Powell A.J."/>
            <person name="Barry K."/>
            <person name="Miller A.N."/>
            <person name="Grigoriev I.V."/>
            <person name="Debuchy R."/>
            <person name="Gladieux P."/>
            <person name="Hiltunen Thoren M."/>
            <person name="Johannesson H."/>
        </authorList>
    </citation>
    <scope>NUCLEOTIDE SEQUENCE</scope>
    <source>
        <strain evidence="2">CBS 508.74</strain>
    </source>
</reference>
<keyword evidence="3" id="KW-1185">Reference proteome</keyword>
<gene>
    <name evidence="2" type="ORF">N656DRAFT_778652</name>
</gene>
<dbReference type="GeneID" id="89939168"/>
<organism evidence="2 3">
    <name type="scientific">Canariomyces notabilis</name>
    <dbReference type="NCBI Taxonomy" id="2074819"/>
    <lineage>
        <taxon>Eukaryota</taxon>
        <taxon>Fungi</taxon>
        <taxon>Dikarya</taxon>
        <taxon>Ascomycota</taxon>
        <taxon>Pezizomycotina</taxon>
        <taxon>Sordariomycetes</taxon>
        <taxon>Sordariomycetidae</taxon>
        <taxon>Sordariales</taxon>
        <taxon>Chaetomiaceae</taxon>
        <taxon>Canariomyces</taxon>
    </lineage>
</organism>